<dbReference type="RefSeq" id="WP_183972176.1">
    <property type="nucleotide sequence ID" value="NZ_JACIBY010000002.1"/>
</dbReference>
<accession>A0A7W6EPD1</accession>
<organism evidence="3 4">
    <name type="scientific">Runella defluvii</name>
    <dbReference type="NCBI Taxonomy" id="370973"/>
    <lineage>
        <taxon>Bacteria</taxon>
        <taxon>Pseudomonadati</taxon>
        <taxon>Bacteroidota</taxon>
        <taxon>Cytophagia</taxon>
        <taxon>Cytophagales</taxon>
        <taxon>Spirosomataceae</taxon>
        <taxon>Runella</taxon>
    </lineage>
</organism>
<dbReference type="Proteomes" id="UP000541352">
    <property type="component" value="Unassembled WGS sequence"/>
</dbReference>
<feature type="domain" description="Transposase IS200-like" evidence="2">
    <location>
        <begin position="8"/>
        <end position="147"/>
    </location>
</feature>
<proteinExistence type="predicted"/>
<gene>
    <name evidence="3" type="ORF">FHS57_001459</name>
</gene>
<dbReference type="Pfam" id="PF01797">
    <property type="entry name" value="Y1_Tnp"/>
    <property type="match status" value="1"/>
</dbReference>
<reference evidence="3 4" key="1">
    <citation type="submission" date="2020-08" db="EMBL/GenBank/DDBJ databases">
        <title>Genomic Encyclopedia of Type Strains, Phase IV (KMG-IV): sequencing the most valuable type-strain genomes for metagenomic binning, comparative biology and taxonomic classification.</title>
        <authorList>
            <person name="Goeker M."/>
        </authorList>
    </citation>
    <scope>NUCLEOTIDE SEQUENCE [LARGE SCALE GENOMIC DNA]</scope>
    <source>
        <strain evidence="3 4">DSM 17976</strain>
    </source>
</reference>
<dbReference type="NCBIfam" id="NF047646">
    <property type="entry name" value="REP_Tyr_transpos"/>
    <property type="match status" value="1"/>
</dbReference>
<keyword evidence="1" id="KW-0812">Transmembrane</keyword>
<dbReference type="GO" id="GO:0004803">
    <property type="term" value="F:transposase activity"/>
    <property type="evidence" value="ECO:0007669"/>
    <property type="project" value="InterPro"/>
</dbReference>
<dbReference type="PANTHER" id="PTHR36966">
    <property type="entry name" value="REP-ASSOCIATED TYROSINE TRANSPOSASE"/>
    <property type="match status" value="1"/>
</dbReference>
<dbReference type="SMART" id="SM01321">
    <property type="entry name" value="Y1_Tnp"/>
    <property type="match status" value="1"/>
</dbReference>
<keyword evidence="1" id="KW-1133">Transmembrane helix</keyword>
<dbReference type="GO" id="GO:0006313">
    <property type="term" value="P:DNA transposition"/>
    <property type="evidence" value="ECO:0007669"/>
    <property type="project" value="InterPro"/>
</dbReference>
<feature type="transmembrane region" description="Helical" evidence="1">
    <location>
        <begin position="7"/>
        <end position="26"/>
    </location>
</feature>
<evidence type="ECO:0000313" key="3">
    <source>
        <dbReference type="EMBL" id="MBB3837465.1"/>
    </source>
</evidence>
<evidence type="ECO:0000259" key="2">
    <source>
        <dbReference type="SMART" id="SM01321"/>
    </source>
</evidence>
<keyword evidence="1" id="KW-0472">Membrane</keyword>
<name>A0A7W6EPD1_9BACT</name>
<dbReference type="AlphaFoldDB" id="A0A7W6EPD1"/>
<sequence length="175" mass="20806">MSEKYKFFEGGLFFVTLTVVGWIDVFTRKDYAETIIKNLNYCIDNKGLIVHEFCIMPSHLHLICEAKKGNLGSILRDFKSFTAKRIIEQIQENPQESRKEWLQYMFTFFAKRNSHNAQNQFWQQHNHPISLESSKWIQEKTEYIWNNPVKAGMVDEPQHYIYSSAYPFTELKIPK</sequence>
<keyword evidence="4" id="KW-1185">Reference proteome</keyword>
<dbReference type="SUPFAM" id="SSF143422">
    <property type="entry name" value="Transposase IS200-like"/>
    <property type="match status" value="1"/>
</dbReference>
<dbReference type="InterPro" id="IPR036515">
    <property type="entry name" value="Transposase_17_sf"/>
</dbReference>
<protein>
    <submittedName>
        <fullName evidence="3">REP element-mobilizing transposase RayT</fullName>
    </submittedName>
</protein>
<evidence type="ECO:0000256" key="1">
    <source>
        <dbReference type="SAM" id="Phobius"/>
    </source>
</evidence>
<dbReference type="EMBL" id="JACIBY010000002">
    <property type="protein sequence ID" value="MBB3837465.1"/>
    <property type="molecule type" value="Genomic_DNA"/>
</dbReference>
<dbReference type="InterPro" id="IPR002686">
    <property type="entry name" value="Transposase_17"/>
</dbReference>
<dbReference type="PANTHER" id="PTHR36966:SF1">
    <property type="entry name" value="REP-ASSOCIATED TYROSINE TRANSPOSASE"/>
    <property type="match status" value="1"/>
</dbReference>
<comment type="caution">
    <text evidence="3">The sequence shown here is derived from an EMBL/GenBank/DDBJ whole genome shotgun (WGS) entry which is preliminary data.</text>
</comment>
<dbReference type="Gene3D" id="3.30.70.1290">
    <property type="entry name" value="Transposase IS200-like"/>
    <property type="match status" value="1"/>
</dbReference>
<dbReference type="GO" id="GO:0043565">
    <property type="term" value="F:sequence-specific DNA binding"/>
    <property type="evidence" value="ECO:0007669"/>
    <property type="project" value="TreeGrafter"/>
</dbReference>
<dbReference type="InterPro" id="IPR052715">
    <property type="entry name" value="RAYT_transposase"/>
</dbReference>
<evidence type="ECO:0000313" key="4">
    <source>
        <dbReference type="Proteomes" id="UP000541352"/>
    </source>
</evidence>